<dbReference type="InterPro" id="IPR000477">
    <property type="entry name" value="RT_dom"/>
</dbReference>
<keyword evidence="1" id="KW-0862">Zinc</keyword>
<reference evidence="5 6" key="1">
    <citation type="submission" date="2013-05" db="EMBL/GenBank/DDBJ databases">
        <title>Draft genome of the parasitic nematode Anyclostoma ceylanicum.</title>
        <authorList>
            <person name="Mitreva M."/>
        </authorList>
    </citation>
    <scope>NUCLEOTIDE SEQUENCE [LARGE SCALE GENOMIC DNA]</scope>
</reference>
<keyword evidence="6" id="KW-1185">Reference proteome</keyword>
<dbReference type="InterPro" id="IPR001878">
    <property type="entry name" value="Znf_CCHC"/>
</dbReference>
<sequence length="224" mass="25247">MTLLKTLKMIEKDSIGVNEVKAGPSHTERDSECWNCGKVAHTSRQCRSRAWRCSSCKGKGHKEKYSEKATQYRNRSKSKTRAKPHKKRCGRVVLAGSAEATDYEYPIPTPEDIFASLNGGTMFSQIDFSDAYLQVELTDEAKEVVVVNTHKGLYRYKRLPFGIKTAPGIFQSIMNKMISGLDGVAAYLDDILVVGKTPEEHKRNLFALFERIAEYGSRVELEKC</sequence>
<dbReference type="GO" id="GO:0008270">
    <property type="term" value="F:zinc ion binding"/>
    <property type="evidence" value="ECO:0007669"/>
    <property type="project" value="UniProtKB-KW"/>
</dbReference>
<feature type="region of interest" description="Disordered" evidence="2">
    <location>
        <begin position="58"/>
        <end position="86"/>
    </location>
</feature>
<dbReference type="InterPro" id="IPR050951">
    <property type="entry name" value="Retrovirus_Pol_polyprotein"/>
</dbReference>
<dbReference type="PROSITE" id="PS50878">
    <property type="entry name" value="RT_POL"/>
    <property type="match status" value="1"/>
</dbReference>
<proteinExistence type="predicted"/>
<dbReference type="InterPro" id="IPR036875">
    <property type="entry name" value="Znf_CCHC_sf"/>
</dbReference>
<dbReference type="Proteomes" id="UP000054495">
    <property type="component" value="Unassembled WGS sequence"/>
</dbReference>
<evidence type="ECO:0000259" key="3">
    <source>
        <dbReference type="PROSITE" id="PS50158"/>
    </source>
</evidence>
<name>A0A0D6M4Y2_9BILA</name>
<dbReference type="GO" id="GO:0019899">
    <property type="term" value="F:enzyme binding"/>
    <property type="evidence" value="ECO:0007669"/>
    <property type="project" value="UniProtKB-ARBA"/>
</dbReference>
<dbReference type="InterPro" id="IPR043128">
    <property type="entry name" value="Rev_trsase/Diguanyl_cyclase"/>
</dbReference>
<dbReference type="GO" id="GO:0005737">
    <property type="term" value="C:cytoplasm"/>
    <property type="evidence" value="ECO:0007669"/>
    <property type="project" value="UniProtKB-ARBA"/>
</dbReference>
<dbReference type="Gene3D" id="4.10.60.10">
    <property type="entry name" value="Zinc finger, CCHC-type"/>
    <property type="match status" value="1"/>
</dbReference>
<dbReference type="PANTHER" id="PTHR37984:SF5">
    <property type="entry name" value="PROTEIN NYNRIN-LIKE"/>
    <property type="match status" value="1"/>
</dbReference>
<keyword evidence="1" id="KW-0479">Metal-binding</keyword>
<feature type="domain" description="Reverse transcriptase" evidence="4">
    <location>
        <begin position="1"/>
        <end position="224"/>
    </location>
</feature>
<feature type="domain" description="CCHC-type" evidence="3">
    <location>
        <begin position="33"/>
        <end position="48"/>
    </location>
</feature>
<keyword evidence="1" id="KW-0863">Zinc-finger</keyword>
<dbReference type="InterPro" id="IPR043502">
    <property type="entry name" value="DNA/RNA_pol_sf"/>
</dbReference>
<dbReference type="Gene3D" id="3.30.70.270">
    <property type="match status" value="1"/>
</dbReference>
<accession>A0A0D6M4Y2</accession>
<dbReference type="GO" id="GO:0003676">
    <property type="term" value="F:nucleic acid binding"/>
    <property type="evidence" value="ECO:0007669"/>
    <property type="project" value="InterPro"/>
</dbReference>
<evidence type="ECO:0000259" key="4">
    <source>
        <dbReference type="PROSITE" id="PS50878"/>
    </source>
</evidence>
<evidence type="ECO:0000256" key="2">
    <source>
        <dbReference type="SAM" id="MobiDB-lite"/>
    </source>
</evidence>
<dbReference type="AlphaFoldDB" id="A0A0D6M4Y2"/>
<dbReference type="SUPFAM" id="SSF56672">
    <property type="entry name" value="DNA/RNA polymerases"/>
    <property type="match status" value="1"/>
</dbReference>
<dbReference type="EMBL" id="KE124920">
    <property type="protein sequence ID" value="EPB74957.1"/>
    <property type="molecule type" value="Genomic_DNA"/>
</dbReference>
<dbReference type="PROSITE" id="PS50158">
    <property type="entry name" value="ZF_CCHC"/>
    <property type="match status" value="1"/>
</dbReference>
<evidence type="ECO:0000313" key="6">
    <source>
        <dbReference type="Proteomes" id="UP000054495"/>
    </source>
</evidence>
<organism evidence="5 6">
    <name type="scientific">Ancylostoma ceylanicum</name>
    <dbReference type="NCBI Taxonomy" id="53326"/>
    <lineage>
        <taxon>Eukaryota</taxon>
        <taxon>Metazoa</taxon>
        <taxon>Ecdysozoa</taxon>
        <taxon>Nematoda</taxon>
        <taxon>Chromadorea</taxon>
        <taxon>Rhabditida</taxon>
        <taxon>Rhabditina</taxon>
        <taxon>Rhabditomorpha</taxon>
        <taxon>Strongyloidea</taxon>
        <taxon>Ancylostomatidae</taxon>
        <taxon>Ancylostomatinae</taxon>
        <taxon>Ancylostoma</taxon>
    </lineage>
</organism>
<protein>
    <submittedName>
        <fullName evidence="5">Zinc knuckle</fullName>
    </submittedName>
</protein>
<dbReference type="SMART" id="SM00343">
    <property type="entry name" value="ZnF_C2HC"/>
    <property type="match status" value="1"/>
</dbReference>
<feature type="compositionally biased region" description="Basic residues" evidence="2">
    <location>
        <begin position="74"/>
        <end position="86"/>
    </location>
</feature>
<evidence type="ECO:0000256" key="1">
    <source>
        <dbReference type="PROSITE-ProRule" id="PRU00047"/>
    </source>
</evidence>
<dbReference type="PANTHER" id="PTHR37984">
    <property type="entry name" value="PROTEIN CBG26694"/>
    <property type="match status" value="1"/>
</dbReference>
<dbReference type="CDD" id="cd01647">
    <property type="entry name" value="RT_LTR"/>
    <property type="match status" value="1"/>
</dbReference>
<gene>
    <name evidence="5" type="ORF">ANCCEY_05933</name>
</gene>
<evidence type="ECO:0000313" key="5">
    <source>
        <dbReference type="EMBL" id="EPB74957.1"/>
    </source>
</evidence>
<dbReference type="Gene3D" id="3.10.10.10">
    <property type="entry name" value="HIV Type 1 Reverse Transcriptase, subunit A, domain 1"/>
    <property type="match status" value="1"/>
</dbReference>
<dbReference type="SUPFAM" id="SSF57756">
    <property type="entry name" value="Retrovirus zinc finger-like domains"/>
    <property type="match status" value="1"/>
</dbReference>
<dbReference type="Pfam" id="PF00078">
    <property type="entry name" value="RVT_1"/>
    <property type="match status" value="1"/>
</dbReference>